<proteinExistence type="predicted"/>
<dbReference type="InterPro" id="IPR000700">
    <property type="entry name" value="PAS-assoc_C"/>
</dbReference>
<keyword evidence="1" id="KW-0285">Flavoprotein</keyword>
<evidence type="ECO:0000256" key="4">
    <source>
        <dbReference type="SAM" id="MobiDB-lite"/>
    </source>
</evidence>
<dbReference type="GO" id="GO:0005634">
    <property type="term" value="C:nucleus"/>
    <property type="evidence" value="ECO:0007669"/>
    <property type="project" value="TreeGrafter"/>
</dbReference>
<dbReference type="SUPFAM" id="SSF48097">
    <property type="entry name" value="Regulator of G-protein signaling, RGS"/>
    <property type="match status" value="1"/>
</dbReference>
<dbReference type="PROSITE" id="PS50113">
    <property type="entry name" value="PAC"/>
    <property type="match status" value="1"/>
</dbReference>
<gene>
    <name evidence="6" type="ORF">QIS74_03908</name>
</gene>
<feature type="region of interest" description="Disordered" evidence="4">
    <location>
        <begin position="455"/>
        <end position="478"/>
    </location>
</feature>
<dbReference type="Gene3D" id="1.10.167.10">
    <property type="entry name" value="Regulator of G-protein Signalling 4, domain 2"/>
    <property type="match status" value="1"/>
</dbReference>
<keyword evidence="7" id="KW-1185">Reference proteome</keyword>
<dbReference type="InterPro" id="IPR044926">
    <property type="entry name" value="RGS_subdomain_2"/>
</dbReference>
<sequence length="702" mass="76239">MASPMSLRSPVTPPYDEDYSQGSPKGMFEPGVRNSPTSSALPVPTMTLSPPASPRGARTSKMPMRLRSNSGLSLHTNEDAFRRYTDYNPDGSPRSPTFGTGLWSSLDGVSTSLRRSFAPPVMEVEPETLPIPDFLGREVFQMILGNTAASQRFFHFAQSRGSGPDVEFLLRIQEYSRSLTQFGKQASAMPTPANLPSAVNKALNADMKQLTNAVLPGLETLFAESTRCVERRIARTIYPAFVKHQLAFSTSAAMAGGARVGSFKYPGLAESFCLADALGPDYPVVAVSDAFVAVTGYPKTEAVSRNCRFLQGSLTDRDAVKRLRDSVSREEESLELVLNYRRDGTPYWNLLFTCPLTDASGKLRYYLGGQIDMSQGVGDYKDLLRILNSGPPPVLDEAKEDVSGRESRVSRRMSRAGSRERKQERRTSLRSRDSLHNKGPKKSLFQPFRKHAAAHHNNNNNTENQENAQQQQQQQQQHNNVDIVLEQLQTVSTSEERLSLASPIDPPYPAYSRLIVLQHTDGPSGFPPRSSSLPADPNKRKATQLSVAFCSAAALDALGLGLFADSIAHRDIFAVLSELADSPSVTKSFRNTVRERILRDGKSATLDIMLGGGYLARKGSLIGLGGGGGGGGGRSSRADDADGGSGGGGARRHGRPVSRSGFASLVGDAGGKMEKLTSHWTPLKTADERVDWVVVIITPMMK</sequence>
<comment type="caution">
    <text evidence="6">The sequence shown here is derived from an EMBL/GenBank/DDBJ whole genome shotgun (WGS) entry which is preliminary data.</text>
</comment>
<dbReference type="InterPro" id="IPR035965">
    <property type="entry name" value="PAS-like_dom_sf"/>
</dbReference>
<dbReference type="PANTHER" id="PTHR47429">
    <property type="entry name" value="PROTEIN TWIN LOV 1"/>
    <property type="match status" value="1"/>
</dbReference>
<feature type="region of interest" description="Disordered" evidence="4">
    <location>
        <begin position="519"/>
        <end position="538"/>
    </location>
</feature>
<evidence type="ECO:0000256" key="2">
    <source>
        <dbReference type="ARBA" id="ARBA00022643"/>
    </source>
</evidence>
<evidence type="ECO:0000313" key="7">
    <source>
        <dbReference type="Proteomes" id="UP001327957"/>
    </source>
</evidence>
<evidence type="ECO:0000313" key="6">
    <source>
        <dbReference type="EMBL" id="KAK6223063.1"/>
    </source>
</evidence>
<dbReference type="Proteomes" id="UP001327957">
    <property type="component" value="Unassembled WGS sequence"/>
</dbReference>
<dbReference type="InterPro" id="IPR000014">
    <property type="entry name" value="PAS"/>
</dbReference>
<protein>
    <submittedName>
        <fullName evidence="6">K+-channel erg-like protein</fullName>
    </submittedName>
</protein>
<dbReference type="Pfam" id="PF13426">
    <property type="entry name" value="PAS_9"/>
    <property type="match status" value="1"/>
</dbReference>
<feature type="region of interest" description="Disordered" evidence="4">
    <location>
        <begin position="626"/>
        <end position="661"/>
    </location>
</feature>
<accession>A0AAV9TKU5</accession>
<evidence type="ECO:0000259" key="5">
    <source>
        <dbReference type="PROSITE" id="PS50113"/>
    </source>
</evidence>
<feature type="domain" description="PAC" evidence="5">
    <location>
        <begin position="332"/>
        <end position="385"/>
    </location>
</feature>
<dbReference type="InterPro" id="IPR036305">
    <property type="entry name" value="RGS_sf"/>
</dbReference>
<dbReference type="AlphaFoldDB" id="A0AAV9TKU5"/>
<feature type="region of interest" description="Disordered" evidence="4">
    <location>
        <begin position="390"/>
        <end position="443"/>
    </location>
</feature>
<dbReference type="SUPFAM" id="SSF55785">
    <property type="entry name" value="PYP-like sensor domain (PAS domain)"/>
    <property type="match status" value="1"/>
</dbReference>
<reference evidence="6 7" key="1">
    <citation type="submission" date="2023-04" db="EMBL/GenBank/DDBJ databases">
        <title>Colletotrichum tabacum stain YC1 causing leaf anthracnose on Nicotiana tabacum(L.) cv.</title>
        <authorList>
            <person name="Ji Z."/>
            <person name="Wang M."/>
            <person name="Zhang J."/>
            <person name="Wang N."/>
            <person name="Zhou Z."/>
        </authorList>
    </citation>
    <scope>NUCLEOTIDE SEQUENCE [LARGE SCALE GENOMIC DNA]</scope>
    <source>
        <strain evidence="6 7">YC1</strain>
    </source>
</reference>
<feature type="region of interest" description="Disordered" evidence="4">
    <location>
        <begin position="1"/>
        <end position="62"/>
    </location>
</feature>
<feature type="compositionally biased region" description="Polar residues" evidence="4">
    <location>
        <begin position="34"/>
        <end position="50"/>
    </location>
</feature>
<evidence type="ECO:0000256" key="3">
    <source>
        <dbReference type="ARBA" id="ARBA00022991"/>
    </source>
</evidence>
<feature type="compositionally biased region" description="Basic and acidic residues" evidence="4">
    <location>
        <begin position="417"/>
        <end position="436"/>
    </location>
</feature>
<organism evidence="6 7">
    <name type="scientific">Colletotrichum tabaci</name>
    <dbReference type="NCBI Taxonomy" id="1209068"/>
    <lineage>
        <taxon>Eukaryota</taxon>
        <taxon>Fungi</taxon>
        <taxon>Dikarya</taxon>
        <taxon>Ascomycota</taxon>
        <taxon>Pezizomycotina</taxon>
        <taxon>Sordariomycetes</taxon>
        <taxon>Hypocreomycetidae</taxon>
        <taxon>Glomerellales</taxon>
        <taxon>Glomerellaceae</taxon>
        <taxon>Colletotrichum</taxon>
        <taxon>Colletotrichum destructivum species complex</taxon>
    </lineage>
</organism>
<name>A0AAV9TKU5_9PEZI</name>
<dbReference type="Gene3D" id="3.30.450.20">
    <property type="entry name" value="PAS domain"/>
    <property type="match status" value="1"/>
</dbReference>
<keyword evidence="3" id="KW-0157">Chromophore</keyword>
<evidence type="ECO:0000256" key="1">
    <source>
        <dbReference type="ARBA" id="ARBA00022630"/>
    </source>
</evidence>
<keyword evidence="2" id="KW-0288">FMN</keyword>
<dbReference type="PANTHER" id="PTHR47429:SF2">
    <property type="entry name" value="PROTEIN TWIN LOV 1"/>
    <property type="match status" value="1"/>
</dbReference>
<dbReference type="EMBL" id="JASAOK010000016">
    <property type="protein sequence ID" value="KAK6223063.1"/>
    <property type="molecule type" value="Genomic_DNA"/>
</dbReference>
<feature type="compositionally biased region" description="Basic and acidic residues" evidence="4">
    <location>
        <begin position="396"/>
        <end position="409"/>
    </location>
</feature>